<accession>A0A1H2Q7U6</accession>
<feature type="domain" description="BPG-independent PGAM N-terminal" evidence="15">
    <location>
        <begin position="82"/>
        <end position="297"/>
    </location>
</feature>
<dbReference type="PANTHER" id="PTHR31637:SF0">
    <property type="entry name" value="2,3-BISPHOSPHOGLYCERATE-INDEPENDENT PHOSPHOGLYCERATE MUTASE"/>
    <property type="match status" value="1"/>
</dbReference>
<dbReference type="EMBL" id="FNNF01000002">
    <property type="protein sequence ID" value="SDW03211.1"/>
    <property type="molecule type" value="Genomic_DNA"/>
</dbReference>
<comment type="subunit">
    <text evidence="9">Monomer.</text>
</comment>
<evidence type="ECO:0000256" key="1">
    <source>
        <dbReference type="ARBA" id="ARBA00000370"/>
    </source>
</evidence>
<dbReference type="FunFam" id="3.40.720.10:FF:000001">
    <property type="entry name" value="2,3-bisphosphoglycerate-independent phosphoglycerate mutase"/>
    <property type="match status" value="1"/>
</dbReference>
<dbReference type="OrthoDB" id="9800863at2"/>
<feature type="binding site" evidence="9 13">
    <location>
        <position position="12"/>
    </location>
    <ligand>
        <name>Mn(2+)</name>
        <dbReference type="ChEBI" id="CHEBI:29035"/>
        <label>2</label>
    </ligand>
</feature>
<dbReference type="InterPro" id="IPR005995">
    <property type="entry name" value="Pgm_bpd_ind"/>
</dbReference>
<dbReference type="InterPro" id="IPR006124">
    <property type="entry name" value="Metalloenzyme"/>
</dbReference>
<feature type="binding site" evidence="9 12">
    <location>
        <position position="123"/>
    </location>
    <ligand>
        <name>substrate</name>
    </ligand>
</feature>
<name>A0A1H2Q7U6_9FIRM</name>
<feature type="active site" description="Phosphoserine intermediate" evidence="9 11">
    <location>
        <position position="62"/>
    </location>
</feature>
<dbReference type="Pfam" id="PF06415">
    <property type="entry name" value="iPGM_N"/>
    <property type="match status" value="1"/>
</dbReference>
<dbReference type="CDD" id="cd16010">
    <property type="entry name" value="iPGM"/>
    <property type="match status" value="1"/>
</dbReference>
<evidence type="ECO:0000313" key="16">
    <source>
        <dbReference type="EMBL" id="SDW03211.1"/>
    </source>
</evidence>
<dbReference type="SUPFAM" id="SSF53649">
    <property type="entry name" value="Alkaline phosphatase-like"/>
    <property type="match status" value="1"/>
</dbReference>
<sequence>MKKRPIVLCILDGYGLTSRVDGNAVKLANTPNLDDLMAMYPTTTIQASGNAVGLPEGQMGNSEVGHMNIGAGRVVYQSLTLINKAVEDGEFYENEEFLAAIKHAKDHGSKLHIWGLLSNGGVHSFNEHIYALLTLARRERLEKVYVHAFLDGRDVAPDSGLSFVEELDAKMKEIGVGEIASISGRYYAMDRDKRFDRVDLAYKAIAEHEGPSFTDPVQFVKDSYANEVYDEFVVPGYNSNVDGAVENDDAVIFANFRPDRAIQMATVITNPEFYADKGYVPAVKRENIYFVSMMKYADSVKGHIAFKPQVLTNVLGDYLSAKGMKQLRIAETEKYAHVTFFMDGGVDKEIEGAKRDLINSPKVATYDLQPEMSAYEVKDKLIEELDSGEFDVVIVNFANCDMVGHTGIIPAAISAVETVDECVGEVYDKVLELGGTMLITADHGNAETLLDEEGNPFTAHTTNDVPLIVTNSHIALKEGGKLGDLAPTILTLLGLEIPEEMTGNVLIDNEPDCFQ</sequence>
<proteinExistence type="inferred from homology"/>
<dbReference type="Gene3D" id="3.40.720.10">
    <property type="entry name" value="Alkaline Phosphatase, subunit A"/>
    <property type="match status" value="1"/>
</dbReference>
<dbReference type="Pfam" id="PF01676">
    <property type="entry name" value="Metalloenzyme"/>
    <property type="match status" value="1"/>
</dbReference>
<evidence type="ECO:0000256" key="13">
    <source>
        <dbReference type="PIRSR" id="PIRSR001492-3"/>
    </source>
</evidence>
<feature type="binding site" evidence="9 12">
    <location>
        <begin position="257"/>
        <end position="260"/>
    </location>
    <ligand>
        <name>substrate</name>
    </ligand>
</feature>
<evidence type="ECO:0000256" key="7">
    <source>
        <dbReference type="ARBA" id="ARBA00023211"/>
    </source>
</evidence>
<evidence type="ECO:0000256" key="2">
    <source>
        <dbReference type="ARBA" id="ARBA00002315"/>
    </source>
</evidence>
<dbReference type="PIRSF" id="PIRSF001492">
    <property type="entry name" value="IPGAM"/>
    <property type="match status" value="1"/>
</dbReference>
<organism evidence="16 17">
    <name type="scientific">Kandleria vitulina</name>
    <dbReference type="NCBI Taxonomy" id="1630"/>
    <lineage>
        <taxon>Bacteria</taxon>
        <taxon>Bacillati</taxon>
        <taxon>Bacillota</taxon>
        <taxon>Erysipelotrichia</taxon>
        <taxon>Erysipelotrichales</taxon>
        <taxon>Coprobacillaceae</taxon>
        <taxon>Kandleria</taxon>
    </lineage>
</organism>
<evidence type="ECO:0000259" key="15">
    <source>
        <dbReference type="Pfam" id="PF06415"/>
    </source>
</evidence>
<dbReference type="InterPro" id="IPR036646">
    <property type="entry name" value="PGAM_B_sf"/>
</dbReference>
<feature type="binding site" evidence="9 13">
    <location>
        <position position="401"/>
    </location>
    <ligand>
        <name>Mn(2+)</name>
        <dbReference type="ChEBI" id="CHEBI:29035"/>
        <label>1</label>
    </ligand>
</feature>
<evidence type="ECO:0000256" key="3">
    <source>
        <dbReference type="ARBA" id="ARBA00004798"/>
    </source>
</evidence>
<evidence type="ECO:0000256" key="8">
    <source>
        <dbReference type="ARBA" id="ARBA00023235"/>
    </source>
</evidence>
<feature type="binding site" evidence="9 13">
    <location>
        <position position="442"/>
    </location>
    <ligand>
        <name>Mn(2+)</name>
        <dbReference type="ChEBI" id="CHEBI:29035"/>
        <label>2</label>
    </ligand>
</feature>
<dbReference type="GO" id="GO:0005829">
    <property type="term" value="C:cytosol"/>
    <property type="evidence" value="ECO:0007669"/>
    <property type="project" value="TreeGrafter"/>
</dbReference>
<protein>
    <recommendedName>
        <fullName evidence="9 10">2,3-bisphosphoglycerate-independent phosphoglycerate mutase</fullName>
        <shortName evidence="9">BPG-independent PGAM</shortName>
        <shortName evidence="9">Phosphoglyceromutase</shortName>
        <shortName evidence="9">iPGM</shortName>
        <ecNumber evidence="9 10">5.4.2.12</ecNumber>
    </recommendedName>
</protein>
<keyword evidence="8 9" id="KW-0413">Isomerase</keyword>
<feature type="binding site" evidence="9 13">
    <location>
        <position position="405"/>
    </location>
    <ligand>
        <name>Mn(2+)</name>
        <dbReference type="ChEBI" id="CHEBI:29035"/>
        <label>1</label>
    </ligand>
</feature>
<dbReference type="PANTHER" id="PTHR31637">
    <property type="entry name" value="2,3-BISPHOSPHOGLYCERATE-INDEPENDENT PHOSPHOGLYCERATE MUTASE"/>
    <property type="match status" value="1"/>
</dbReference>
<dbReference type="GO" id="GO:0006007">
    <property type="term" value="P:glucose catabolic process"/>
    <property type="evidence" value="ECO:0007669"/>
    <property type="project" value="InterPro"/>
</dbReference>
<keyword evidence="7 9" id="KW-0464">Manganese</keyword>
<feature type="binding site" evidence="9 12">
    <location>
        <position position="191"/>
    </location>
    <ligand>
        <name>substrate</name>
    </ligand>
</feature>
<dbReference type="EC" id="5.4.2.12" evidence="9 10"/>
<reference evidence="16 17" key="1">
    <citation type="submission" date="2016-10" db="EMBL/GenBank/DDBJ databases">
        <authorList>
            <person name="de Groot N.N."/>
        </authorList>
    </citation>
    <scope>NUCLEOTIDE SEQUENCE [LARGE SCALE GENOMIC DNA]</scope>
    <source>
        <strain evidence="16 17">S3b</strain>
    </source>
</reference>
<feature type="binding site" evidence="9 12">
    <location>
        <position position="185"/>
    </location>
    <ligand>
        <name>substrate</name>
    </ligand>
</feature>
<evidence type="ECO:0000259" key="14">
    <source>
        <dbReference type="Pfam" id="PF01676"/>
    </source>
</evidence>
<dbReference type="Proteomes" id="UP000182429">
    <property type="component" value="Unassembled WGS sequence"/>
</dbReference>
<dbReference type="GO" id="GO:0004619">
    <property type="term" value="F:phosphoglycerate mutase activity"/>
    <property type="evidence" value="ECO:0007669"/>
    <property type="project" value="UniProtKB-UniRule"/>
</dbReference>
<feature type="binding site" evidence="9 13">
    <location>
        <position position="460"/>
    </location>
    <ligand>
        <name>Mn(2+)</name>
        <dbReference type="ChEBI" id="CHEBI:29035"/>
        <label>1</label>
    </ligand>
</feature>
<comment type="pathway">
    <text evidence="3 9">Carbohydrate degradation; glycolysis; pyruvate from D-glyceraldehyde 3-phosphate: step 3/5.</text>
</comment>
<dbReference type="GO" id="GO:0006096">
    <property type="term" value="P:glycolytic process"/>
    <property type="evidence" value="ECO:0007669"/>
    <property type="project" value="UniProtKB-UniRule"/>
</dbReference>
<feature type="binding site" evidence="9 12">
    <location>
        <begin position="153"/>
        <end position="154"/>
    </location>
    <ligand>
        <name>substrate</name>
    </ligand>
</feature>
<dbReference type="HAMAP" id="MF_01038">
    <property type="entry name" value="GpmI"/>
    <property type="match status" value="1"/>
</dbReference>
<feature type="binding site" evidence="9 12">
    <location>
        <position position="334"/>
    </location>
    <ligand>
        <name>substrate</name>
    </ligand>
</feature>
<dbReference type="GO" id="GO:0030145">
    <property type="term" value="F:manganese ion binding"/>
    <property type="evidence" value="ECO:0007669"/>
    <property type="project" value="UniProtKB-UniRule"/>
</dbReference>
<feature type="binding site" evidence="9 13">
    <location>
        <position position="62"/>
    </location>
    <ligand>
        <name>Mn(2+)</name>
        <dbReference type="ChEBI" id="CHEBI:29035"/>
        <label>2</label>
    </ligand>
</feature>
<evidence type="ECO:0000256" key="5">
    <source>
        <dbReference type="ARBA" id="ARBA00022723"/>
    </source>
</evidence>
<evidence type="ECO:0000256" key="4">
    <source>
        <dbReference type="ARBA" id="ARBA00008819"/>
    </source>
</evidence>
<evidence type="ECO:0000256" key="12">
    <source>
        <dbReference type="PIRSR" id="PIRSR001492-2"/>
    </source>
</evidence>
<feature type="binding site" evidence="9 13">
    <location>
        <position position="443"/>
    </location>
    <ligand>
        <name>Mn(2+)</name>
        <dbReference type="ChEBI" id="CHEBI:29035"/>
        <label>2</label>
    </ligand>
</feature>
<dbReference type="Gene3D" id="3.40.1450.10">
    <property type="entry name" value="BPG-independent phosphoglycerate mutase, domain B"/>
    <property type="match status" value="1"/>
</dbReference>
<dbReference type="AlphaFoldDB" id="A0A1H2Q7U6"/>
<dbReference type="RefSeq" id="WP_074685400.1">
    <property type="nucleotide sequence ID" value="NZ_FNNF01000002.1"/>
</dbReference>
<evidence type="ECO:0000313" key="17">
    <source>
        <dbReference type="Proteomes" id="UP000182429"/>
    </source>
</evidence>
<feature type="domain" description="Metalloenzyme" evidence="14">
    <location>
        <begin position="5"/>
        <end position="496"/>
    </location>
</feature>
<comment type="cofactor">
    <cofactor evidence="9">
        <name>Mn(2+)</name>
        <dbReference type="ChEBI" id="CHEBI:29035"/>
    </cofactor>
    <text evidence="9">Binds 2 manganese ions per subunit.</text>
</comment>
<evidence type="ECO:0000256" key="11">
    <source>
        <dbReference type="PIRSR" id="PIRSR001492-1"/>
    </source>
</evidence>
<comment type="similarity">
    <text evidence="4 9">Belongs to the BPG-independent phosphoglycerate mutase family.</text>
</comment>
<dbReference type="UniPathway" id="UPA00109">
    <property type="reaction ID" value="UER00186"/>
</dbReference>
<evidence type="ECO:0000256" key="10">
    <source>
        <dbReference type="NCBIfam" id="TIGR01307"/>
    </source>
</evidence>
<dbReference type="SUPFAM" id="SSF64158">
    <property type="entry name" value="2,3-Bisphosphoglycerate-independent phosphoglycerate mutase, substrate-binding domain"/>
    <property type="match status" value="1"/>
</dbReference>
<dbReference type="InterPro" id="IPR017850">
    <property type="entry name" value="Alkaline_phosphatase_core_sf"/>
</dbReference>
<dbReference type="FunFam" id="3.40.1450.10:FF:000002">
    <property type="entry name" value="2,3-bisphosphoglycerate-independent phosphoglycerate mutase"/>
    <property type="match status" value="1"/>
</dbReference>
<evidence type="ECO:0000256" key="6">
    <source>
        <dbReference type="ARBA" id="ARBA00023152"/>
    </source>
</evidence>
<dbReference type="InterPro" id="IPR011258">
    <property type="entry name" value="BPG-indep_PGM_N"/>
</dbReference>
<keyword evidence="6 9" id="KW-0324">Glycolysis</keyword>
<evidence type="ECO:0000256" key="9">
    <source>
        <dbReference type="HAMAP-Rule" id="MF_01038"/>
    </source>
</evidence>
<dbReference type="STRING" id="1630.SAMN05216514_10455"/>
<dbReference type="NCBIfam" id="TIGR01307">
    <property type="entry name" value="pgm_bpd_ind"/>
    <property type="match status" value="1"/>
</dbReference>
<gene>
    <name evidence="9" type="primary">gpmI</name>
    <name evidence="16" type="ORF">SAMN04487759_102103</name>
</gene>
<comment type="catalytic activity">
    <reaction evidence="1 9">
        <text>(2R)-2-phosphoglycerate = (2R)-3-phosphoglycerate</text>
        <dbReference type="Rhea" id="RHEA:15901"/>
        <dbReference type="ChEBI" id="CHEBI:58272"/>
        <dbReference type="ChEBI" id="CHEBI:58289"/>
        <dbReference type="EC" id="5.4.2.12"/>
    </reaction>
</comment>
<keyword evidence="5 9" id="KW-0479">Metal-binding</keyword>
<comment type="function">
    <text evidence="2 9">Catalyzes the interconversion of 2-phosphoglycerate and 3-phosphoglycerate.</text>
</comment>
<dbReference type="eggNOG" id="COG0696">
    <property type="taxonomic scope" value="Bacteria"/>
</dbReference>